<organism evidence="7 8">
    <name type="scientific">Spodoptera exigua</name>
    <name type="common">Beet armyworm</name>
    <name type="synonym">Noctua fulgens</name>
    <dbReference type="NCBI Taxonomy" id="7107"/>
    <lineage>
        <taxon>Eukaryota</taxon>
        <taxon>Metazoa</taxon>
        <taxon>Ecdysozoa</taxon>
        <taxon>Arthropoda</taxon>
        <taxon>Hexapoda</taxon>
        <taxon>Insecta</taxon>
        <taxon>Pterygota</taxon>
        <taxon>Neoptera</taxon>
        <taxon>Endopterygota</taxon>
        <taxon>Lepidoptera</taxon>
        <taxon>Glossata</taxon>
        <taxon>Ditrysia</taxon>
        <taxon>Noctuoidea</taxon>
        <taxon>Noctuidae</taxon>
        <taxon>Amphipyrinae</taxon>
        <taxon>Spodoptera</taxon>
    </lineage>
</organism>
<evidence type="ECO:0000256" key="2">
    <source>
        <dbReference type="ARBA" id="ARBA00006285"/>
    </source>
</evidence>
<keyword evidence="4" id="KW-0378">Hydrolase</keyword>
<feature type="non-terminal residue" evidence="7">
    <location>
        <position position="1"/>
    </location>
</feature>
<dbReference type="GO" id="GO:0005975">
    <property type="term" value="P:carbohydrate metabolic process"/>
    <property type="evidence" value="ECO:0007669"/>
    <property type="project" value="InterPro"/>
</dbReference>
<dbReference type="InterPro" id="IPR015883">
    <property type="entry name" value="Glyco_hydro_20_cat"/>
</dbReference>
<dbReference type="EC" id="3.2.1.52" evidence="3"/>
<dbReference type="PRINTS" id="PR00738">
    <property type="entry name" value="GLHYDRLASE20"/>
</dbReference>
<evidence type="ECO:0000313" key="8">
    <source>
        <dbReference type="Proteomes" id="UP000814243"/>
    </source>
</evidence>
<evidence type="ECO:0000256" key="4">
    <source>
        <dbReference type="ARBA" id="ARBA00022801"/>
    </source>
</evidence>
<dbReference type="GO" id="GO:0016020">
    <property type="term" value="C:membrane"/>
    <property type="evidence" value="ECO:0007669"/>
    <property type="project" value="TreeGrafter"/>
</dbReference>
<evidence type="ECO:0000259" key="6">
    <source>
        <dbReference type="Pfam" id="PF00728"/>
    </source>
</evidence>
<comment type="similarity">
    <text evidence="2">Belongs to the glycosyl hydrolase 20 family.</text>
</comment>
<feature type="domain" description="Glycoside hydrolase family 20 catalytic" evidence="6">
    <location>
        <begin position="1"/>
        <end position="67"/>
    </location>
</feature>
<dbReference type="GO" id="GO:0030203">
    <property type="term" value="P:glycosaminoglycan metabolic process"/>
    <property type="evidence" value="ECO:0007669"/>
    <property type="project" value="TreeGrafter"/>
</dbReference>
<feature type="active site" description="Proton donor" evidence="5">
    <location>
        <position position="61"/>
    </location>
</feature>
<dbReference type="SUPFAM" id="SSF51445">
    <property type="entry name" value="(Trans)glycosidases"/>
    <property type="match status" value="1"/>
</dbReference>
<evidence type="ECO:0000256" key="5">
    <source>
        <dbReference type="PIRSR" id="PIRSR625705-1"/>
    </source>
</evidence>
<dbReference type="EMBL" id="JACEFF010000689">
    <property type="protein sequence ID" value="KAH9632775.1"/>
    <property type="molecule type" value="Genomic_DNA"/>
</dbReference>
<dbReference type="PANTHER" id="PTHR22600:SF21">
    <property type="entry name" value="BETA-HEXOSAMINIDASE A"/>
    <property type="match status" value="1"/>
</dbReference>
<dbReference type="GO" id="GO:0004563">
    <property type="term" value="F:beta-N-acetylhexosaminidase activity"/>
    <property type="evidence" value="ECO:0007669"/>
    <property type="project" value="UniProtKB-EC"/>
</dbReference>
<reference evidence="7" key="1">
    <citation type="journal article" date="2021" name="G3 (Bethesda)">
        <title>Genome and transcriptome analysis of the beet armyworm Spodoptera exigua reveals targets for pest control. .</title>
        <authorList>
            <person name="Simon S."/>
            <person name="Breeschoten T."/>
            <person name="Jansen H.J."/>
            <person name="Dirks R.P."/>
            <person name="Schranz M.E."/>
            <person name="Ros V.I.D."/>
        </authorList>
    </citation>
    <scope>NUCLEOTIDE SEQUENCE</scope>
    <source>
        <strain evidence="7">TB_SE_WUR_2020</strain>
    </source>
</reference>
<dbReference type="InterPro" id="IPR025705">
    <property type="entry name" value="Beta_hexosaminidase_sua/sub"/>
</dbReference>
<name>A0A922MAG8_SPOEX</name>
<dbReference type="Pfam" id="PF00728">
    <property type="entry name" value="Glyco_hydro_20"/>
    <property type="match status" value="1"/>
</dbReference>
<proteinExistence type="inferred from homology"/>
<protein>
    <recommendedName>
        <fullName evidence="3">beta-N-acetylhexosaminidase</fullName>
        <ecNumber evidence="3">3.2.1.52</ecNumber>
    </recommendedName>
</protein>
<dbReference type="AlphaFoldDB" id="A0A922MAG8"/>
<gene>
    <name evidence="7" type="ORF">HF086_015974</name>
</gene>
<dbReference type="Proteomes" id="UP000814243">
    <property type="component" value="Unassembled WGS sequence"/>
</dbReference>
<dbReference type="PANTHER" id="PTHR22600">
    <property type="entry name" value="BETA-HEXOSAMINIDASE"/>
    <property type="match status" value="1"/>
</dbReference>
<dbReference type="InterPro" id="IPR017853">
    <property type="entry name" value="GH"/>
</dbReference>
<sequence>HTRSWGVAYPEILTKCYLLGEVVGLGPMDPTQNSTYNLIGDLFREVQEVFPDKYFHLGGDEVAMDCW</sequence>
<comment type="catalytic activity">
    <reaction evidence="1">
        <text>Hydrolysis of terminal non-reducing N-acetyl-D-hexosamine residues in N-acetyl-beta-D-hexosaminides.</text>
        <dbReference type="EC" id="3.2.1.52"/>
    </reaction>
</comment>
<evidence type="ECO:0000256" key="1">
    <source>
        <dbReference type="ARBA" id="ARBA00001231"/>
    </source>
</evidence>
<accession>A0A922MAG8</accession>
<evidence type="ECO:0000313" key="7">
    <source>
        <dbReference type="EMBL" id="KAH9632775.1"/>
    </source>
</evidence>
<evidence type="ECO:0000256" key="3">
    <source>
        <dbReference type="ARBA" id="ARBA00012663"/>
    </source>
</evidence>
<dbReference type="Gene3D" id="3.20.20.80">
    <property type="entry name" value="Glycosidases"/>
    <property type="match status" value="1"/>
</dbReference>
<dbReference type="GO" id="GO:0005764">
    <property type="term" value="C:lysosome"/>
    <property type="evidence" value="ECO:0007669"/>
    <property type="project" value="TreeGrafter"/>
</dbReference>
<comment type="caution">
    <text evidence="7">The sequence shown here is derived from an EMBL/GenBank/DDBJ whole genome shotgun (WGS) entry which is preliminary data.</text>
</comment>
<dbReference type="GO" id="GO:0006689">
    <property type="term" value="P:ganglioside catabolic process"/>
    <property type="evidence" value="ECO:0007669"/>
    <property type="project" value="TreeGrafter"/>
</dbReference>